<dbReference type="SMART" id="SM00642">
    <property type="entry name" value="Aamy"/>
    <property type="match status" value="1"/>
</dbReference>
<proteinExistence type="inferred from homology"/>
<dbReference type="EC" id="3.2.1.1" evidence="3"/>
<protein>
    <recommendedName>
        <fullName evidence="3">Alpha-amylase</fullName>
        <ecNumber evidence="3">3.2.1.1</ecNumber>
    </recommendedName>
</protein>
<dbReference type="PANTHER" id="PTHR10357:SF219">
    <property type="entry name" value="MALTOSE ALPHA-D-GLUCOSYLTRANSFERASE"/>
    <property type="match status" value="1"/>
</dbReference>
<feature type="domain" description="Glycosyl hydrolase family 13 catalytic" evidence="4">
    <location>
        <begin position="13"/>
        <end position="415"/>
    </location>
</feature>
<organism evidence="5 6">
    <name type="scientific">Plantactinospora veratri</name>
    <dbReference type="NCBI Taxonomy" id="1436122"/>
    <lineage>
        <taxon>Bacteria</taxon>
        <taxon>Bacillati</taxon>
        <taxon>Actinomycetota</taxon>
        <taxon>Actinomycetes</taxon>
        <taxon>Micromonosporales</taxon>
        <taxon>Micromonosporaceae</taxon>
        <taxon>Plantactinospora</taxon>
    </lineage>
</organism>
<dbReference type="Pfam" id="PF00128">
    <property type="entry name" value="Alpha-amylase"/>
    <property type="match status" value="1"/>
</dbReference>
<dbReference type="InterPro" id="IPR006047">
    <property type="entry name" value="GH13_cat_dom"/>
</dbReference>
<dbReference type="Proteomes" id="UP001339911">
    <property type="component" value="Unassembled WGS sequence"/>
</dbReference>
<dbReference type="Gene3D" id="3.20.20.80">
    <property type="entry name" value="Glycosidases"/>
    <property type="match status" value="1"/>
</dbReference>
<dbReference type="EMBL" id="JAZGQL010000017">
    <property type="protein sequence ID" value="MEE6309782.1"/>
    <property type="molecule type" value="Genomic_DNA"/>
</dbReference>
<evidence type="ECO:0000256" key="1">
    <source>
        <dbReference type="ARBA" id="ARBA00008061"/>
    </source>
</evidence>
<dbReference type="InterPro" id="IPR006046">
    <property type="entry name" value="Alpha_amylase"/>
</dbReference>
<evidence type="ECO:0000256" key="2">
    <source>
        <dbReference type="RuleBase" id="RU003615"/>
    </source>
</evidence>
<keyword evidence="3" id="KW-0326">Glycosidase</keyword>
<sequence length="551" mass="62444">MTDRWYAEAVVYCLDIDTYADSDGDGVGDIRGLIGRLDYLARLGVTCLWLHPIHPSTQRDDGYDATDFYGVDPRLGTLGDFAELLHQAANRGIKIIIDLVVNHTSDQHPWFVSARSSPDSPYRDWYIWSDEAPPDRRQGMVFPGEQDETWSYDRTAKAWFYHRFYRFQPDLNFGNPAVRAEVKKIMSFWLQLGVAGFRIDAAPFIIELTEPGNPDSPKDFEFLTELRQHVQWRRADALLLAEANVQPAQLVDYFGDSGGSANRLHMLFDFMLNGRLMLALARQDPEPIVDALRDTPALPAGAQWATFLRNHDEIDLSRLTAEQRAQVYEQFGPDENMRIYDRGIRRRLAPMLGNERRRIELAYALQFSLRGTPVLRYGEEIGMGEDLSLPGRESIRTPMQWSGKPNAGFSSAPADKLVRPVIDSGEFGYEQVNVTAQRHDPKSLLGWFERMIRTLREAPEVGSGSCTHVDQEMPHGVLAHRADGPTGCMLFLHNLGTRPAVVNLGALFPEADMPIDVLADREYPPVGKLDALELAGYGYRWIRLYRSDLVE</sequence>
<dbReference type="RefSeq" id="WP_331210020.1">
    <property type="nucleotide sequence ID" value="NZ_JAZGQL010000017.1"/>
</dbReference>
<dbReference type="InterPro" id="IPR017853">
    <property type="entry name" value="GH"/>
</dbReference>
<dbReference type="Gene3D" id="3.90.400.10">
    <property type="entry name" value="Oligo-1,6-glucosidase, Domain 2"/>
    <property type="match status" value="1"/>
</dbReference>
<gene>
    <name evidence="5" type="ORF">V1634_23390</name>
</gene>
<accession>A0ABU7SJR9</accession>
<evidence type="ECO:0000313" key="6">
    <source>
        <dbReference type="Proteomes" id="UP001339911"/>
    </source>
</evidence>
<dbReference type="PRINTS" id="PR00110">
    <property type="entry name" value="ALPHAAMYLASE"/>
</dbReference>
<reference evidence="5 6" key="1">
    <citation type="submission" date="2024-01" db="EMBL/GenBank/DDBJ databases">
        <title>Genome insights into Plantactinospora veratri sp. nov.</title>
        <authorList>
            <person name="Wang L."/>
        </authorList>
    </citation>
    <scope>NUCLEOTIDE SEQUENCE [LARGE SCALE GENOMIC DNA]</scope>
    <source>
        <strain evidence="5 6">NEAU-FHS4</strain>
    </source>
</reference>
<dbReference type="PANTHER" id="PTHR10357">
    <property type="entry name" value="ALPHA-AMYLASE FAMILY MEMBER"/>
    <property type="match status" value="1"/>
</dbReference>
<evidence type="ECO:0000259" key="4">
    <source>
        <dbReference type="SMART" id="SM00642"/>
    </source>
</evidence>
<dbReference type="SUPFAM" id="SSF51445">
    <property type="entry name" value="(Trans)glycosidases"/>
    <property type="match status" value="1"/>
</dbReference>
<comment type="catalytic activity">
    <reaction evidence="3">
        <text>Endohydrolysis of (1-&gt;4)-alpha-D-glucosidic linkages in polysaccharides containing three or more (1-&gt;4)-alpha-linked D-glucose units.</text>
        <dbReference type="EC" id="3.2.1.1"/>
    </reaction>
</comment>
<evidence type="ECO:0000256" key="3">
    <source>
        <dbReference type="RuleBase" id="RU361134"/>
    </source>
</evidence>
<keyword evidence="6" id="KW-1185">Reference proteome</keyword>
<comment type="caution">
    <text evidence="5">The sequence shown here is derived from an EMBL/GenBank/DDBJ whole genome shotgun (WGS) entry which is preliminary data.</text>
</comment>
<keyword evidence="3" id="KW-0378">Hydrolase</keyword>
<evidence type="ECO:0000313" key="5">
    <source>
        <dbReference type="EMBL" id="MEE6309782.1"/>
    </source>
</evidence>
<comment type="similarity">
    <text evidence="1 2">Belongs to the glycosyl hydrolase 13 family.</text>
</comment>
<keyword evidence="3" id="KW-0119">Carbohydrate metabolism</keyword>
<dbReference type="InterPro" id="IPR045857">
    <property type="entry name" value="O16G_dom_2"/>
</dbReference>
<name>A0ABU7SJR9_9ACTN</name>
<dbReference type="CDD" id="cd11334">
    <property type="entry name" value="AmyAc_TreS"/>
    <property type="match status" value="1"/>
</dbReference>